<reference evidence="2 3" key="1">
    <citation type="submission" date="2018-11" db="EMBL/GenBank/DDBJ databases">
        <title>Photobacterium sp. BEI247 sp. nov., a marine bacterium isolated from Yongle Blue Hole in the South China Sea.</title>
        <authorList>
            <person name="Wang X."/>
        </authorList>
    </citation>
    <scope>NUCLEOTIDE SEQUENCE [LARGE SCALE GENOMIC DNA]</scope>
    <source>
        <strain evidence="3">BEI247</strain>
    </source>
</reference>
<protein>
    <recommendedName>
        <fullName evidence="4">Right-handed parallel beta-helix repeat-containing protein</fullName>
    </recommendedName>
</protein>
<dbReference type="Pfam" id="PF14592">
    <property type="entry name" value="Chondroitinas_B"/>
    <property type="match status" value="1"/>
</dbReference>
<proteinExistence type="predicted"/>
<name>A0A3S3R1U8_9GAMM</name>
<accession>A0A3S3R1U8</accession>
<organism evidence="2 3">
    <name type="scientific">Photobacterium chitinilyticum</name>
    <dbReference type="NCBI Taxonomy" id="2485123"/>
    <lineage>
        <taxon>Bacteria</taxon>
        <taxon>Pseudomonadati</taxon>
        <taxon>Pseudomonadota</taxon>
        <taxon>Gammaproteobacteria</taxon>
        <taxon>Vibrionales</taxon>
        <taxon>Vibrionaceae</taxon>
        <taxon>Photobacterium</taxon>
    </lineage>
</organism>
<dbReference type="Gene3D" id="2.160.20.10">
    <property type="entry name" value="Single-stranded right-handed beta-helix, Pectin lyase-like"/>
    <property type="match status" value="1"/>
</dbReference>
<dbReference type="Proteomes" id="UP000287563">
    <property type="component" value="Unassembled WGS sequence"/>
</dbReference>
<dbReference type="SMART" id="SM00710">
    <property type="entry name" value="PbH1"/>
    <property type="match status" value="5"/>
</dbReference>
<keyword evidence="3" id="KW-1185">Reference proteome</keyword>
<dbReference type="InterPro" id="IPR012334">
    <property type="entry name" value="Pectin_lyas_fold"/>
</dbReference>
<dbReference type="InterPro" id="IPR006626">
    <property type="entry name" value="PbH1"/>
</dbReference>
<gene>
    <name evidence="2" type="ORF">EDI28_07305</name>
</gene>
<feature type="chain" id="PRO_5018760734" description="Right-handed parallel beta-helix repeat-containing protein" evidence="1">
    <location>
        <begin position="32"/>
        <end position="482"/>
    </location>
</feature>
<dbReference type="OrthoDB" id="5496540at2"/>
<dbReference type="AlphaFoldDB" id="A0A3S3R1U8"/>
<dbReference type="InterPro" id="IPR011050">
    <property type="entry name" value="Pectin_lyase_fold/virulence"/>
</dbReference>
<dbReference type="EMBL" id="RJLM01000002">
    <property type="protein sequence ID" value="RWX56089.1"/>
    <property type="molecule type" value="Genomic_DNA"/>
</dbReference>
<sequence length="482" mass="54142">MTCLFLKFNRTFMFIGLFATFSLGPNFHSLAQPNLFQDDKLPTKAIQIKAPPIRAIEYKTDTSRYFWRRFSVAYWPTVGPDWSKGSKNSHIPKNAILVADPENLSKALQEVLPGQHIVIKSGIYPISGKRLRITNRSPSRHQPITLRALEPGKVTIELDSTEGLYLNQPYWRISGLRFVGKCLSQSNCEHAIHVVGKASHTIIEHNEFIDFNAAIKVNRDKNAFPDHGVIQNNHFYFTSLRDVTKPVTPINVDHGNNWLISRNIIRDFVKLGGNKTSYGAFIKGGTIKGTIENNLVICNTTNRHYPGAQVGLSLGGGGMAQKHRREEIKAETVGATIRNNIVMHCNDVGLYINKGKQATISNNILYNTQGIDIRYSQSNAHIINNILNGKIRLRDNGKAESTANLISSRSFWSGREDIDSWFQSPSIGNFTIKTNRARKQLHSQATPYRLLPGQENTDFCGNTITDNDRFSGPFKEAKACFQ</sequence>
<dbReference type="InterPro" id="IPR039513">
    <property type="entry name" value="PL-6"/>
</dbReference>
<evidence type="ECO:0008006" key="4">
    <source>
        <dbReference type="Google" id="ProtNLM"/>
    </source>
</evidence>
<comment type="caution">
    <text evidence="2">The sequence shown here is derived from an EMBL/GenBank/DDBJ whole genome shotgun (WGS) entry which is preliminary data.</text>
</comment>
<feature type="signal peptide" evidence="1">
    <location>
        <begin position="1"/>
        <end position="31"/>
    </location>
</feature>
<evidence type="ECO:0000256" key="1">
    <source>
        <dbReference type="SAM" id="SignalP"/>
    </source>
</evidence>
<dbReference type="SUPFAM" id="SSF51126">
    <property type="entry name" value="Pectin lyase-like"/>
    <property type="match status" value="1"/>
</dbReference>
<keyword evidence="1" id="KW-0732">Signal</keyword>
<evidence type="ECO:0000313" key="3">
    <source>
        <dbReference type="Proteomes" id="UP000287563"/>
    </source>
</evidence>
<evidence type="ECO:0000313" key="2">
    <source>
        <dbReference type="EMBL" id="RWX56089.1"/>
    </source>
</evidence>